<dbReference type="GeneID" id="54573805"/>
<dbReference type="EMBL" id="ML987214">
    <property type="protein sequence ID" value="KAF2241095.1"/>
    <property type="molecule type" value="Genomic_DNA"/>
</dbReference>
<keyword evidence="1" id="KW-1133">Transmembrane helix</keyword>
<organism evidence="2 3">
    <name type="scientific">Trematosphaeria pertusa</name>
    <dbReference type="NCBI Taxonomy" id="390896"/>
    <lineage>
        <taxon>Eukaryota</taxon>
        <taxon>Fungi</taxon>
        <taxon>Dikarya</taxon>
        <taxon>Ascomycota</taxon>
        <taxon>Pezizomycotina</taxon>
        <taxon>Dothideomycetes</taxon>
        <taxon>Pleosporomycetidae</taxon>
        <taxon>Pleosporales</taxon>
        <taxon>Massarineae</taxon>
        <taxon>Trematosphaeriaceae</taxon>
        <taxon>Trematosphaeria</taxon>
    </lineage>
</organism>
<feature type="transmembrane region" description="Helical" evidence="1">
    <location>
        <begin position="20"/>
        <end position="40"/>
    </location>
</feature>
<evidence type="ECO:0000256" key="1">
    <source>
        <dbReference type="SAM" id="Phobius"/>
    </source>
</evidence>
<dbReference type="Proteomes" id="UP000800094">
    <property type="component" value="Unassembled WGS sequence"/>
</dbReference>
<keyword evidence="3" id="KW-1185">Reference proteome</keyword>
<dbReference type="RefSeq" id="XP_033676099.1">
    <property type="nucleotide sequence ID" value="XM_033820475.1"/>
</dbReference>
<keyword evidence="1" id="KW-0472">Membrane</keyword>
<dbReference type="AlphaFoldDB" id="A0A6A6HSE5"/>
<reference evidence="2" key="1">
    <citation type="journal article" date="2020" name="Stud. Mycol.">
        <title>101 Dothideomycetes genomes: a test case for predicting lifestyles and emergence of pathogens.</title>
        <authorList>
            <person name="Haridas S."/>
            <person name="Albert R."/>
            <person name="Binder M."/>
            <person name="Bloem J."/>
            <person name="Labutti K."/>
            <person name="Salamov A."/>
            <person name="Andreopoulos B."/>
            <person name="Baker S."/>
            <person name="Barry K."/>
            <person name="Bills G."/>
            <person name="Bluhm B."/>
            <person name="Cannon C."/>
            <person name="Castanera R."/>
            <person name="Culley D."/>
            <person name="Daum C."/>
            <person name="Ezra D."/>
            <person name="Gonzalez J."/>
            <person name="Henrissat B."/>
            <person name="Kuo A."/>
            <person name="Liang C."/>
            <person name="Lipzen A."/>
            <person name="Lutzoni F."/>
            <person name="Magnuson J."/>
            <person name="Mondo S."/>
            <person name="Nolan M."/>
            <person name="Ohm R."/>
            <person name="Pangilinan J."/>
            <person name="Park H.-J."/>
            <person name="Ramirez L."/>
            <person name="Alfaro M."/>
            <person name="Sun H."/>
            <person name="Tritt A."/>
            <person name="Yoshinaga Y."/>
            <person name="Zwiers L.-H."/>
            <person name="Turgeon B."/>
            <person name="Goodwin S."/>
            <person name="Spatafora J."/>
            <person name="Crous P."/>
            <person name="Grigoriev I."/>
        </authorList>
    </citation>
    <scope>NUCLEOTIDE SEQUENCE</scope>
    <source>
        <strain evidence="2">CBS 122368</strain>
    </source>
</reference>
<accession>A0A6A6HSE5</accession>
<protein>
    <submittedName>
        <fullName evidence="2">Uncharacterized protein</fullName>
    </submittedName>
</protein>
<sequence length="153" mass="17402">MTICMSQPAYYKTQPPDSLVLLSFYFTKLDNLFLLSFYFVRQTRSNFRNYSSAKFTTLPVLRKRVSGITHFTHIAPKNACAECRNSAPKSPLSRQSKHTCVLGTRIFPRPEGSLTRSIIYGKSAGKKSTEMKLVKGWERLPTKSVLDLSIKMV</sequence>
<keyword evidence="1" id="KW-0812">Transmembrane</keyword>
<gene>
    <name evidence="2" type="ORF">BU26DRAFT_187439</name>
</gene>
<evidence type="ECO:0000313" key="2">
    <source>
        <dbReference type="EMBL" id="KAF2241095.1"/>
    </source>
</evidence>
<evidence type="ECO:0000313" key="3">
    <source>
        <dbReference type="Proteomes" id="UP000800094"/>
    </source>
</evidence>
<proteinExistence type="predicted"/>
<name>A0A6A6HSE5_9PLEO</name>